<keyword evidence="12" id="KW-0472">Membrane</keyword>
<dbReference type="InterPro" id="IPR001128">
    <property type="entry name" value="Cyt_P450"/>
</dbReference>
<dbReference type="OrthoDB" id="1470350at2759"/>
<dbReference type="GO" id="GO:0020037">
    <property type="term" value="F:heme binding"/>
    <property type="evidence" value="ECO:0007669"/>
    <property type="project" value="InterPro"/>
</dbReference>
<keyword evidence="8" id="KW-1133">Transmembrane helix</keyword>
<evidence type="ECO:0000256" key="9">
    <source>
        <dbReference type="ARBA" id="ARBA00023002"/>
    </source>
</evidence>
<dbReference type="EMBL" id="ML210190">
    <property type="protein sequence ID" value="TFK25119.1"/>
    <property type="molecule type" value="Genomic_DNA"/>
</dbReference>
<dbReference type="GO" id="GO:0005506">
    <property type="term" value="F:iron ion binding"/>
    <property type="evidence" value="ECO:0007669"/>
    <property type="project" value="InterPro"/>
</dbReference>
<evidence type="ECO:0000256" key="10">
    <source>
        <dbReference type="ARBA" id="ARBA00023004"/>
    </source>
</evidence>
<comment type="subcellular location">
    <subcellularLocation>
        <location evidence="2">Membrane</location>
    </subcellularLocation>
</comment>
<dbReference type="InterPro" id="IPR050121">
    <property type="entry name" value="Cytochrome_P450_monoxygenase"/>
</dbReference>
<evidence type="ECO:0000256" key="5">
    <source>
        <dbReference type="ARBA" id="ARBA00022617"/>
    </source>
</evidence>
<evidence type="ECO:0000256" key="7">
    <source>
        <dbReference type="ARBA" id="ARBA00022723"/>
    </source>
</evidence>
<keyword evidence="9" id="KW-0560">Oxidoreductase</keyword>
<dbReference type="PRINTS" id="PR00385">
    <property type="entry name" value="P450"/>
</dbReference>
<dbReference type="STRING" id="230819.A0A5C3KWT3"/>
<dbReference type="CDD" id="cd11069">
    <property type="entry name" value="CYP_FUM15-like"/>
    <property type="match status" value="1"/>
</dbReference>
<evidence type="ECO:0000256" key="12">
    <source>
        <dbReference type="ARBA" id="ARBA00023136"/>
    </source>
</evidence>
<keyword evidence="10 13" id="KW-0408">Iron</keyword>
<organism evidence="14 15">
    <name type="scientific">Coprinopsis marcescibilis</name>
    <name type="common">Agaric fungus</name>
    <name type="synonym">Psathyrella marcescibilis</name>
    <dbReference type="NCBI Taxonomy" id="230819"/>
    <lineage>
        <taxon>Eukaryota</taxon>
        <taxon>Fungi</taxon>
        <taxon>Dikarya</taxon>
        <taxon>Basidiomycota</taxon>
        <taxon>Agaricomycotina</taxon>
        <taxon>Agaricomycetes</taxon>
        <taxon>Agaricomycetidae</taxon>
        <taxon>Agaricales</taxon>
        <taxon>Agaricineae</taxon>
        <taxon>Psathyrellaceae</taxon>
        <taxon>Coprinopsis</taxon>
    </lineage>
</organism>
<evidence type="ECO:0000256" key="6">
    <source>
        <dbReference type="ARBA" id="ARBA00022692"/>
    </source>
</evidence>
<dbReference type="PANTHER" id="PTHR24305:SF166">
    <property type="entry name" value="CYTOCHROME P450 12A4, MITOCHONDRIAL-RELATED"/>
    <property type="match status" value="1"/>
</dbReference>
<dbReference type="GO" id="GO:0016705">
    <property type="term" value="F:oxidoreductase activity, acting on paired donors, with incorporation or reduction of molecular oxygen"/>
    <property type="evidence" value="ECO:0007669"/>
    <property type="project" value="InterPro"/>
</dbReference>
<dbReference type="PANTHER" id="PTHR24305">
    <property type="entry name" value="CYTOCHROME P450"/>
    <property type="match status" value="1"/>
</dbReference>
<keyword evidence="5 13" id="KW-0349">Heme</keyword>
<reference evidence="14 15" key="1">
    <citation type="journal article" date="2019" name="Nat. Ecol. Evol.">
        <title>Megaphylogeny resolves global patterns of mushroom evolution.</title>
        <authorList>
            <person name="Varga T."/>
            <person name="Krizsan K."/>
            <person name="Foldi C."/>
            <person name="Dima B."/>
            <person name="Sanchez-Garcia M."/>
            <person name="Sanchez-Ramirez S."/>
            <person name="Szollosi G.J."/>
            <person name="Szarkandi J.G."/>
            <person name="Papp V."/>
            <person name="Albert L."/>
            <person name="Andreopoulos W."/>
            <person name="Angelini C."/>
            <person name="Antonin V."/>
            <person name="Barry K.W."/>
            <person name="Bougher N.L."/>
            <person name="Buchanan P."/>
            <person name="Buyck B."/>
            <person name="Bense V."/>
            <person name="Catcheside P."/>
            <person name="Chovatia M."/>
            <person name="Cooper J."/>
            <person name="Damon W."/>
            <person name="Desjardin D."/>
            <person name="Finy P."/>
            <person name="Geml J."/>
            <person name="Haridas S."/>
            <person name="Hughes K."/>
            <person name="Justo A."/>
            <person name="Karasinski D."/>
            <person name="Kautmanova I."/>
            <person name="Kiss B."/>
            <person name="Kocsube S."/>
            <person name="Kotiranta H."/>
            <person name="LaButti K.M."/>
            <person name="Lechner B.E."/>
            <person name="Liimatainen K."/>
            <person name="Lipzen A."/>
            <person name="Lukacs Z."/>
            <person name="Mihaltcheva S."/>
            <person name="Morgado L.N."/>
            <person name="Niskanen T."/>
            <person name="Noordeloos M.E."/>
            <person name="Ohm R.A."/>
            <person name="Ortiz-Santana B."/>
            <person name="Ovrebo C."/>
            <person name="Racz N."/>
            <person name="Riley R."/>
            <person name="Savchenko A."/>
            <person name="Shiryaev A."/>
            <person name="Soop K."/>
            <person name="Spirin V."/>
            <person name="Szebenyi C."/>
            <person name="Tomsovsky M."/>
            <person name="Tulloss R.E."/>
            <person name="Uehling J."/>
            <person name="Grigoriev I.V."/>
            <person name="Vagvolgyi C."/>
            <person name="Papp T."/>
            <person name="Martin F.M."/>
            <person name="Miettinen O."/>
            <person name="Hibbett D.S."/>
            <person name="Nagy L.G."/>
        </authorList>
    </citation>
    <scope>NUCLEOTIDE SEQUENCE [LARGE SCALE GENOMIC DNA]</scope>
    <source>
        <strain evidence="14 15">CBS 121175</strain>
    </source>
</reference>
<proteinExistence type="inferred from homology"/>
<evidence type="ECO:0000256" key="1">
    <source>
        <dbReference type="ARBA" id="ARBA00001971"/>
    </source>
</evidence>
<evidence type="ECO:0000256" key="2">
    <source>
        <dbReference type="ARBA" id="ARBA00004370"/>
    </source>
</evidence>
<dbReference type="Proteomes" id="UP000307440">
    <property type="component" value="Unassembled WGS sequence"/>
</dbReference>
<dbReference type="InterPro" id="IPR036396">
    <property type="entry name" value="Cyt_P450_sf"/>
</dbReference>
<keyword evidence="11" id="KW-0503">Monooxygenase</keyword>
<dbReference type="Gene3D" id="1.10.630.10">
    <property type="entry name" value="Cytochrome P450"/>
    <property type="match status" value="1"/>
</dbReference>
<evidence type="ECO:0000256" key="13">
    <source>
        <dbReference type="PIRSR" id="PIRSR602401-1"/>
    </source>
</evidence>
<keyword evidence="15" id="KW-1185">Reference proteome</keyword>
<gene>
    <name evidence="14" type="ORF">FA15DRAFT_756064</name>
</gene>
<evidence type="ECO:0000256" key="8">
    <source>
        <dbReference type="ARBA" id="ARBA00022989"/>
    </source>
</evidence>
<keyword evidence="6" id="KW-0812">Transmembrane</keyword>
<evidence type="ECO:0000313" key="14">
    <source>
        <dbReference type="EMBL" id="TFK25119.1"/>
    </source>
</evidence>
<protein>
    <submittedName>
        <fullName evidence="14">Cytochrome P450</fullName>
    </submittedName>
</protein>
<keyword evidence="7 13" id="KW-0479">Metal-binding</keyword>
<sequence length="562" mass="63046">MPGLRLLFQLSDQSRLAEYNVSLFTQGLVLLVGTWLSWRLLKAVLAKNPLDNVPGPKARSYIVGDLAELVNANAWAYHEMLEKNYSGIARIPGVMGARMLYVYDPKALYHILLKGQNSFDENENFIQTNTLLFGKGLLSTIGDQHRMQRKILSPVFSAAHLRDMVPLFNNVTYKLRDSIRLEVLKGETQMSRTALGLIGQSGWGTSFDSLQADTELHPYYNAMKNLMHSIMETTTARHLVLPYGANLGSSRFRRFIVDIFPWKAVHKLRDIVDVMHASSVSVYNEKIAALGQGGPEALREQVGEGKDILSILLKANISAPEDQKMPEDEVIGQMTTLTFAGMDTTSNALSRILDLLGANPDVQDTLRKEILEAKMNHGELLYDELHQLPYLDAICRETLRLYPPANFVSRTSTQDSMLPLERPLKLLDGKEVYEIMVPQGTTIFIPILACNRDPLIWGPDANEWKPERWLSPLPTTVTESRSPGIYSHLMTFIGGSRACIGFKFSQLEMKVVLCTLLESFKFAPGDKKIRWEYNGISQPTVDEASPNGVHKLQLPMKVSLVV</sequence>
<feature type="binding site" description="axial binding residue" evidence="13">
    <location>
        <position position="499"/>
    </location>
    <ligand>
        <name>heme</name>
        <dbReference type="ChEBI" id="CHEBI:30413"/>
    </ligand>
    <ligandPart>
        <name>Fe</name>
        <dbReference type="ChEBI" id="CHEBI:18248"/>
    </ligandPart>
</feature>
<dbReference type="GO" id="GO:0004497">
    <property type="term" value="F:monooxygenase activity"/>
    <property type="evidence" value="ECO:0007669"/>
    <property type="project" value="UniProtKB-KW"/>
</dbReference>
<evidence type="ECO:0000256" key="3">
    <source>
        <dbReference type="ARBA" id="ARBA00004721"/>
    </source>
</evidence>
<accession>A0A5C3KWT3</accession>
<evidence type="ECO:0000256" key="11">
    <source>
        <dbReference type="ARBA" id="ARBA00023033"/>
    </source>
</evidence>
<name>A0A5C3KWT3_COPMA</name>
<dbReference type="GO" id="GO:0016020">
    <property type="term" value="C:membrane"/>
    <property type="evidence" value="ECO:0007669"/>
    <property type="project" value="UniProtKB-SubCell"/>
</dbReference>
<comment type="similarity">
    <text evidence="4">Belongs to the cytochrome P450 family.</text>
</comment>
<dbReference type="PRINTS" id="PR00463">
    <property type="entry name" value="EP450I"/>
</dbReference>
<comment type="pathway">
    <text evidence="3">Secondary metabolite biosynthesis; terpenoid biosynthesis.</text>
</comment>
<dbReference type="AlphaFoldDB" id="A0A5C3KWT3"/>
<dbReference type="InterPro" id="IPR002401">
    <property type="entry name" value="Cyt_P450_E_grp-I"/>
</dbReference>
<comment type="cofactor">
    <cofactor evidence="1 13">
        <name>heme</name>
        <dbReference type="ChEBI" id="CHEBI:30413"/>
    </cofactor>
</comment>
<evidence type="ECO:0000313" key="15">
    <source>
        <dbReference type="Proteomes" id="UP000307440"/>
    </source>
</evidence>
<evidence type="ECO:0000256" key="4">
    <source>
        <dbReference type="ARBA" id="ARBA00010617"/>
    </source>
</evidence>
<dbReference type="SUPFAM" id="SSF48264">
    <property type="entry name" value="Cytochrome P450"/>
    <property type="match status" value="1"/>
</dbReference>
<dbReference type="Pfam" id="PF00067">
    <property type="entry name" value="p450"/>
    <property type="match status" value="1"/>
</dbReference>